<reference evidence="1 2" key="1">
    <citation type="submission" date="2015-02" db="EMBL/GenBank/DDBJ databases">
        <title>Complete genome sequence of Kangiella geojedonensis strain YCS-5T.</title>
        <authorList>
            <person name="Kim K.M."/>
        </authorList>
    </citation>
    <scope>NUCLEOTIDE SEQUENCE [LARGE SCALE GENOMIC DNA]</scope>
    <source>
        <strain evidence="1 2">YCS-5</strain>
    </source>
</reference>
<accession>A0A0F6TQI0</accession>
<name>A0A0F6TQI0_9GAMM</name>
<keyword evidence="2" id="KW-1185">Reference proteome</keyword>
<dbReference type="RefSeq" id="WP_046561205.1">
    <property type="nucleotide sequence ID" value="NZ_CP010975.1"/>
</dbReference>
<sequence>MNYVIYPAMSVLICILYAFSNISLAKESSYINDSDLSVVDDYMYHDSFFESSHSMGLEIELFVYENKILVRADCSYTVSYKNKLLACLKNTQASALNWLDILNEEGSLPSVEVETSEVKWKLLTDHETISVLQMYDIDI</sequence>
<organism evidence="1 2">
    <name type="scientific">Kangiella geojedonensis</name>
    <dbReference type="NCBI Taxonomy" id="914150"/>
    <lineage>
        <taxon>Bacteria</taxon>
        <taxon>Pseudomonadati</taxon>
        <taxon>Pseudomonadota</taxon>
        <taxon>Gammaproteobacteria</taxon>
        <taxon>Kangiellales</taxon>
        <taxon>Kangiellaceae</taxon>
        <taxon>Kangiella</taxon>
    </lineage>
</organism>
<dbReference type="EMBL" id="CP010975">
    <property type="protein sequence ID" value="AKE52097.1"/>
    <property type="molecule type" value="Genomic_DNA"/>
</dbReference>
<dbReference type="STRING" id="914150.TQ33_1137"/>
<evidence type="ECO:0000313" key="2">
    <source>
        <dbReference type="Proteomes" id="UP000034071"/>
    </source>
</evidence>
<dbReference type="HOGENOM" id="CLU_1842444_0_0_6"/>
<protein>
    <submittedName>
        <fullName evidence="1">Uncharacterized protein</fullName>
    </submittedName>
</protein>
<dbReference type="Proteomes" id="UP000034071">
    <property type="component" value="Chromosome"/>
</dbReference>
<dbReference type="KEGG" id="kge:TQ33_1137"/>
<dbReference type="AlphaFoldDB" id="A0A0F6TQI0"/>
<proteinExistence type="predicted"/>
<gene>
    <name evidence="1" type="ORF">TQ33_1137</name>
</gene>
<evidence type="ECO:0000313" key="1">
    <source>
        <dbReference type="EMBL" id="AKE52097.1"/>
    </source>
</evidence>